<name>A0ACC2XRJ5_9TREE</name>
<reference evidence="1" key="1">
    <citation type="submission" date="2023-04" db="EMBL/GenBank/DDBJ databases">
        <title>Draft Genome sequencing of Naganishia species isolated from polar environments using Oxford Nanopore Technology.</title>
        <authorList>
            <person name="Leo P."/>
            <person name="Venkateswaran K."/>
        </authorList>
    </citation>
    <scope>NUCLEOTIDE SEQUENCE</scope>
    <source>
        <strain evidence="1">DBVPG 5303</strain>
    </source>
</reference>
<accession>A0ACC2XRJ5</accession>
<keyword evidence="2" id="KW-1185">Reference proteome</keyword>
<sequence>MSSSKPPRPTRMRTPPPELPPAPPTRVVGEGYGYNHPVPTVQKYRQDQVQRDKDADDYADYLDRHQEQDSATLGSTAVSASHDDDFNGNGNGSAGQPIHATGDVPLDSSSRANGQPSAGTLHGKAAASHGKSVPGQSAGQQEKAEMMERMNANKVKPTDRVKKQGERRVRDPTTGGEVIIRDADPKDFDSRKPALKGSNVLLHPFPPPRPASLNYAQHKLQLLGVACAGSLGAVWLFTAFGHGFWRFARVSFICGTAAAILVTLVSLISRNLEEEMDAVRLDMHRQRGEIYSPPTPESVEWLNNMIKLMWGLVDPGMFISVTDMVEDIMQQSLPGFVEAVRISDFGQGTNPLRILSIRALADEQGSPGYPKDNWINKGDNKAKSKDTSGKIIDEDAAGDYYNFEIAFAYSAVEGKNQGTRAKNIHLLLEFFLGAWDWFHLPVPIWIQVEGIAGVVRLRMQMIQEFPYVRNLTFTLCGVPHVDVSCVPMSKKLPDVLDLPFVSNFVKMAIAAGTAEMCAPKSMTLNLKEMLSGAALGDTTAIGVFVITIHYAEDLSAQDNNGKSDPYVVLAYAKFGKPLYSTRIILGDLNPVWEETAVLLLTLDEIRSKEDLSAMLWDSDKRSADDLVGRVQIPVAELIENPNQMIRRQDKLKGFEDADSMTGTLHWSIGYFEKVPLKKELERLPTAAEAKAMPAPDSKTAPEMEMRPDDKAPNPAKKDLPPPPPDVQKTKPDPEYPSGVFNLTIHHAINVERQDLTGRKGDREGQAGQDTDDPTQQNDNLPSPYCEVIVNDDLVFKTRVKQYNTQPFFEAPIEVFVRDWQDSVVRVVMRDSRVRESDPILGVVSLRMAEVFSEASSVTSTWAITEGQGFGKINMSLAFRGIKTKFPRNMIGWNTGTLDVGDVTVDIDESHRELLPSNGIKLAIKTSDSLETIPKKNAEVHGSTIHWDIDDMRIPIYMRYQSSVVFEFGGGTGTVSKLMGKDSPAAIAVLWLQDLTDDVEQQVKLPIFVGKDLENLRQNAINDQTAKHHDFEVVGWLTVILKLDSGLDQDHEKMVESLSQARRHALEAYDRVEGEAEIAVKNSHANDDGVIDKKEKKSIDDAHKRQLESRGRGPAQFKAYRQAKWMQRGLKTRLMPKHTKSREPTVLTE</sequence>
<evidence type="ECO:0000313" key="2">
    <source>
        <dbReference type="Proteomes" id="UP001234202"/>
    </source>
</evidence>
<organism evidence="1 2">
    <name type="scientific">Naganishia onofrii</name>
    <dbReference type="NCBI Taxonomy" id="1851511"/>
    <lineage>
        <taxon>Eukaryota</taxon>
        <taxon>Fungi</taxon>
        <taxon>Dikarya</taxon>
        <taxon>Basidiomycota</taxon>
        <taxon>Agaricomycotina</taxon>
        <taxon>Tremellomycetes</taxon>
        <taxon>Filobasidiales</taxon>
        <taxon>Filobasidiaceae</taxon>
        <taxon>Naganishia</taxon>
    </lineage>
</organism>
<dbReference type="Proteomes" id="UP001234202">
    <property type="component" value="Unassembled WGS sequence"/>
</dbReference>
<protein>
    <submittedName>
        <fullName evidence="1">Uncharacterized protein</fullName>
    </submittedName>
</protein>
<dbReference type="EMBL" id="JASBWV010000004">
    <property type="protein sequence ID" value="KAJ9126655.1"/>
    <property type="molecule type" value="Genomic_DNA"/>
</dbReference>
<comment type="caution">
    <text evidence="1">The sequence shown here is derived from an EMBL/GenBank/DDBJ whole genome shotgun (WGS) entry which is preliminary data.</text>
</comment>
<evidence type="ECO:0000313" key="1">
    <source>
        <dbReference type="EMBL" id="KAJ9126655.1"/>
    </source>
</evidence>
<gene>
    <name evidence="1" type="ORF">QFC24_001685</name>
</gene>
<proteinExistence type="predicted"/>